<dbReference type="PANTHER" id="PTHR45184:SF1">
    <property type="entry name" value="DNAJ PROTEIN ERDJ3A"/>
    <property type="match status" value="1"/>
</dbReference>
<feature type="region of interest" description="Disordered" evidence="1">
    <location>
        <begin position="177"/>
        <end position="222"/>
    </location>
</feature>
<accession>A0A6U3AV84</accession>
<evidence type="ECO:0000313" key="3">
    <source>
        <dbReference type="EMBL" id="CAD9960939.1"/>
    </source>
</evidence>
<name>A0A6U3AV84_9STRA</name>
<dbReference type="EMBL" id="HBHT01014776">
    <property type="protein sequence ID" value="CAD9960936.1"/>
    <property type="molecule type" value="Transcribed_RNA"/>
</dbReference>
<evidence type="ECO:0000256" key="1">
    <source>
        <dbReference type="SAM" id="MobiDB-lite"/>
    </source>
</evidence>
<gene>
    <name evidence="2" type="ORF">APAL1065_LOCUS9840</name>
    <name evidence="3" type="ORF">APAL1065_LOCUS9841</name>
</gene>
<dbReference type="PANTHER" id="PTHR45184">
    <property type="entry name" value="DNAJ PROTEIN ERDJ3A"/>
    <property type="match status" value="1"/>
</dbReference>
<protein>
    <submittedName>
        <fullName evidence="3">Uncharacterized protein</fullName>
    </submittedName>
</protein>
<reference evidence="3" key="1">
    <citation type="submission" date="2021-01" db="EMBL/GenBank/DDBJ databases">
        <authorList>
            <person name="Corre E."/>
            <person name="Pelletier E."/>
            <person name="Niang G."/>
            <person name="Scheremetjew M."/>
            <person name="Finn R."/>
            <person name="Kale V."/>
            <person name="Holt S."/>
            <person name="Cochrane G."/>
            <person name="Meng A."/>
            <person name="Brown T."/>
            <person name="Cohen L."/>
        </authorList>
    </citation>
    <scope>NUCLEOTIDE SEQUENCE</scope>
    <source>
        <strain evidence="3">CCMP125</strain>
    </source>
</reference>
<dbReference type="InterPro" id="IPR052842">
    <property type="entry name" value="ER_Co-chaperone"/>
</dbReference>
<proteinExistence type="predicted"/>
<feature type="region of interest" description="Disordered" evidence="1">
    <location>
        <begin position="1"/>
        <end position="22"/>
    </location>
</feature>
<sequence>MLGDFQGTPTIRLYTPKAKQGNSNSKKIVKDYQYERKAVDMKRFLDENMPNFIERVSGLSDLTKFQDKAQRHGLPQVLLFTSKAKTLSLTKYLSTEFRRRLLLAEIHPTKTNQKVLEQYGISPDQLPAMIVIPSSTNNEEGSVGATEEMVIRYEGDGFTRHKLQSFLSKHALKDKVFPAKKKEEAEEGAPPKKTDEDQEKDTTTTTNAKEKVKVGAGVNGEL</sequence>
<dbReference type="AlphaFoldDB" id="A0A6U3AV84"/>
<feature type="compositionally biased region" description="Basic and acidic residues" evidence="1">
    <location>
        <begin position="177"/>
        <end position="195"/>
    </location>
</feature>
<evidence type="ECO:0000313" key="2">
    <source>
        <dbReference type="EMBL" id="CAD9960936.1"/>
    </source>
</evidence>
<dbReference type="EMBL" id="HBHT01014777">
    <property type="protein sequence ID" value="CAD9960939.1"/>
    <property type="molecule type" value="Transcribed_RNA"/>
</dbReference>
<organism evidence="3">
    <name type="scientific">Entomoneis paludosa</name>
    <dbReference type="NCBI Taxonomy" id="265537"/>
    <lineage>
        <taxon>Eukaryota</taxon>
        <taxon>Sar</taxon>
        <taxon>Stramenopiles</taxon>
        <taxon>Ochrophyta</taxon>
        <taxon>Bacillariophyta</taxon>
        <taxon>Bacillariophyceae</taxon>
        <taxon>Bacillariophycidae</taxon>
        <taxon>Entomoneidaceae</taxon>
        <taxon>Entomoneis</taxon>
    </lineage>
</organism>
<dbReference type="Gene3D" id="3.40.30.10">
    <property type="entry name" value="Glutaredoxin"/>
    <property type="match status" value="1"/>
</dbReference>